<feature type="region of interest" description="Disordered" evidence="3">
    <location>
        <begin position="98"/>
        <end position="119"/>
    </location>
</feature>
<dbReference type="InterPro" id="IPR029344">
    <property type="entry name" value="SLBP_RNA_bind"/>
</dbReference>
<evidence type="ECO:0000256" key="2">
    <source>
        <dbReference type="ARBA" id="ARBA00022884"/>
    </source>
</evidence>
<comment type="caution">
    <text evidence="5">The sequence shown here is derived from an EMBL/GenBank/DDBJ whole genome shotgun (WGS) entry which is preliminary data.</text>
</comment>
<evidence type="ECO:0000256" key="3">
    <source>
        <dbReference type="SAM" id="MobiDB-lite"/>
    </source>
</evidence>
<dbReference type="Proteomes" id="UP001141327">
    <property type="component" value="Unassembled WGS sequence"/>
</dbReference>
<name>A0ABQ8UJ17_9EUKA</name>
<reference evidence="5" key="1">
    <citation type="journal article" date="2022" name="bioRxiv">
        <title>Genomics of Preaxostyla Flagellates Illuminates Evolutionary Transitions and the Path Towards Mitochondrial Loss.</title>
        <authorList>
            <person name="Novak L.V.F."/>
            <person name="Treitli S.C."/>
            <person name="Pyrih J."/>
            <person name="Halakuc P."/>
            <person name="Pipaliya S.V."/>
            <person name="Vacek V."/>
            <person name="Brzon O."/>
            <person name="Soukal P."/>
            <person name="Eme L."/>
            <person name="Dacks J.B."/>
            <person name="Karnkowska A."/>
            <person name="Elias M."/>
            <person name="Hampl V."/>
        </authorList>
    </citation>
    <scope>NUCLEOTIDE SEQUENCE</scope>
    <source>
        <strain evidence="5">RCP-MX</strain>
    </source>
</reference>
<evidence type="ECO:0000313" key="6">
    <source>
        <dbReference type="Proteomes" id="UP001141327"/>
    </source>
</evidence>
<feature type="region of interest" description="Disordered" evidence="3">
    <location>
        <begin position="192"/>
        <end position="268"/>
    </location>
</feature>
<dbReference type="EMBL" id="JAPMOS010000021">
    <property type="protein sequence ID" value="KAJ4459220.1"/>
    <property type="molecule type" value="Genomic_DNA"/>
</dbReference>
<accession>A0ABQ8UJ17</accession>
<keyword evidence="6" id="KW-1185">Reference proteome</keyword>
<evidence type="ECO:0000259" key="4">
    <source>
        <dbReference type="Pfam" id="PF15247"/>
    </source>
</evidence>
<feature type="region of interest" description="Disordered" evidence="3">
    <location>
        <begin position="334"/>
        <end position="395"/>
    </location>
</feature>
<feature type="compositionally biased region" description="Pro residues" evidence="3">
    <location>
        <begin position="103"/>
        <end position="112"/>
    </location>
</feature>
<protein>
    <recommendedName>
        <fullName evidence="4">Histone RNA hairpin-binding protein RNA-binding domain-containing protein</fullName>
    </recommendedName>
</protein>
<keyword evidence="2" id="KW-0694">RNA-binding</keyword>
<feature type="region of interest" description="Disordered" evidence="3">
    <location>
        <begin position="290"/>
        <end position="320"/>
    </location>
</feature>
<dbReference type="Pfam" id="PF15247">
    <property type="entry name" value="SLBP_RNA_bind"/>
    <property type="match status" value="1"/>
</dbReference>
<feature type="compositionally biased region" description="Basic and acidic residues" evidence="3">
    <location>
        <begin position="515"/>
        <end position="529"/>
    </location>
</feature>
<feature type="region of interest" description="Disordered" evidence="3">
    <location>
        <begin position="507"/>
        <end position="551"/>
    </location>
</feature>
<feature type="compositionally biased region" description="Pro residues" evidence="3">
    <location>
        <begin position="540"/>
        <end position="549"/>
    </location>
</feature>
<dbReference type="InterPro" id="IPR038294">
    <property type="entry name" value="SLBP_RNA_bind_sf"/>
</dbReference>
<proteinExistence type="inferred from homology"/>
<organism evidence="5 6">
    <name type="scientific">Paratrimastix pyriformis</name>
    <dbReference type="NCBI Taxonomy" id="342808"/>
    <lineage>
        <taxon>Eukaryota</taxon>
        <taxon>Metamonada</taxon>
        <taxon>Preaxostyla</taxon>
        <taxon>Paratrimastigidae</taxon>
        <taxon>Paratrimastix</taxon>
    </lineage>
</organism>
<gene>
    <name evidence="5" type="ORF">PAPYR_4743</name>
</gene>
<feature type="compositionally biased region" description="Basic and acidic residues" evidence="3">
    <location>
        <begin position="374"/>
        <end position="384"/>
    </location>
</feature>
<sequence>MENAFFPVGYCSLVPNAVLFRPAYAFVLFPGPTSITSWQKRRIPITQIIDDLLKRGLITDTAHRHLLSRRTSLQTPSEHFPPGLNPTMRARYLRPMAPCPVSKSPPAPPPDAHPPEMHCRPEASQRAILDDDEAATGLVERSVATAKTADCPYILQVLVGEPLVYAATLRPHLCWKRDVLLPGKGDRNEIIQSSELSPGTAPRQDVPWSPPRARTGVPNPNPTSTPTRQYGVGSPQPKLHSPRLLTHASTGAVPSLPPPATTTATLTPATSAPSSVVSASSAPAVTQPVHTAANPWAKPTSPIRASPFSPRSTNPPPPASIQAAISLLKSPPRAAIKPTSPLLTHQGPVLPRSRPRPMSPSGGSGVGPILPPRIENDQHRDKQARPSAPDTAEAPVWIPDCVGDVAPPGVIIATQQQPEVPTLVRLPLPLPPPMLVVRPAAPRPKKQETDDLFPEEDPACTEWEIDEKRLKQRQKQVNYGKNTLGYQRYLAQIKAWRRYLHNYDDKPSGLPEEAPSEHSADDVMGDKPPEWLPPLDDAGSPPPPPPPLPEDACVCHPYTASQQYPCLRRLASRPG</sequence>
<feature type="domain" description="Histone RNA hairpin-binding protein RNA-binding" evidence="4">
    <location>
        <begin position="466"/>
        <end position="493"/>
    </location>
</feature>
<dbReference type="Gene3D" id="1.10.8.1120">
    <property type="entry name" value="Histone RNA hairpin-binding protein RNA-binding domain"/>
    <property type="match status" value="1"/>
</dbReference>
<dbReference type="InterPro" id="IPR026502">
    <property type="entry name" value="SLBP1/SLBP2"/>
</dbReference>
<evidence type="ECO:0000313" key="5">
    <source>
        <dbReference type="EMBL" id="KAJ4459220.1"/>
    </source>
</evidence>
<evidence type="ECO:0000256" key="1">
    <source>
        <dbReference type="ARBA" id="ARBA00006151"/>
    </source>
</evidence>
<dbReference type="PANTHER" id="PTHR17408:SF0">
    <property type="entry name" value="HISTONE RNA HAIRPIN-BINDING PROTEIN"/>
    <property type="match status" value="1"/>
</dbReference>
<dbReference type="PANTHER" id="PTHR17408">
    <property type="entry name" value="HISTONE RNA HAIRPIN-BINDING PROTEIN"/>
    <property type="match status" value="1"/>
</dbReference>
<comment type="similarity">
    <text evidence="1">Belongs to the SLBP family.</text>
</comment>